<dbReference type="EMBL" id="SUVG01000004">
    <property type="protein sequence ID" value="MBE6421368.1"/>
    <property type="molecule type" value="Genomic_DNA"/>
</dbReference>
<sequence>MITTENSRAVYQGDGNTKEFSVPFTFFANAAGVFAKRYQISVFVADKDGAETELDEDKDYEVDGFMVRLPEPLPKEKMLVVLRDVPLTQELNLLDGREVKGPVLEAHLDKFAMALQEMA</sequence>
<dbReference type="AlphaFoldDB" id="A0A928DPV5"/>
<accession>A0A928DPV5</accession>
<feature type="non-terminal residue" evidence="1">
    <location>
        <position position="119"/>
    </location>
</feature>
<organism evidence="1 2">
    <name type="scientific">Candidatus Avelusimicrobium gallicola</name>
    <dbReference type="NCBI Taxonomy" id="2562704"/>
    <lineage>
        <taxon>Bacteria</taxon>
        <taxon>Pseudomonadati</taxon>
        <taxon>Elusimicrobiota</taxon>
        <taxon>Elusimicrobia</taxon>
        <taxon>Elusimicrobiales</taxon>
        <taxon>Elusimicrobiaceae</taxon>
        <taxon>Candidatus Avelusimicrobium</taxon>
    </lineage>
</organism>
<proteinExistence type="predicted"/>
<name>A0A928DPV5_9BACT</name>
<evidence type="ECO:0000313" key="2">
    <source>
        <dbReference type="Proteomes" id="UP000725649"/>
    </source>
</evidence>
<evidence type="ECO:0000313" key="1">
    <source>
        <dbReference type="EMBL" id="MBE6421368.1"/>
    </source>
</evidence>
<gene>
    <name evidence="1" type="ORF">E7027_04465</name>
</gene>
<dbReference type="Proteomes" id="UP000725649">
    <property type="component" value="Unassembled WGS sequence"/>
</dbReference>
<comment type="caution">
    <text evidence="1">The sequence shown here is derived from an EMBL/GenBank/DDBJ whole genome shotgun (WGS) entry which is preliminary data.</text>
</comment>
<protein>
    <submittedName>
        <fullName evidence="1">Uncharacterized protein</fullName>
    </submittedName>
</protein>
<reference evidence="1" key="1">
    <citation type="submission" date="2019-04" db="EMBL/GenBank/DDBJ databases">
        <title>Evolution of Biomass-Degrading Anaerobic Consortia Revealed by Metagenomics.</title>
        <authorList>
            <person name="Peng X."/>
        </authorList>
    </citation>
    <scope>NUCLEOTIDE SEQUENCE</scope>
    <source>
        <strain evidence="1">SIG66</strain>
    </source>
</reference>